<evidence type="ECO:0000256" key="7">
    <source>
        <dbReference type="ARBA" id="ARBA00022832"/>
    </source>
</evidence>
<evidence type="ECO:0000256" key="1">
    <source>
        <dbReference type="ARBA" id="ARBA00004141"/>
    </source>
</evidence>
<keyword evidence="5 13" id="KW-0444">Lipid biosynthesis</keyword>
<evidence type="ECO:0000256" key="5">
    <source>
        <dbReference type="ARBA" id="ARBA00022516"/>
    </source>
</evidence>
<comment type="pathway">
    <text evidence="2 13">Lipid metabolism; fatty acid biosynthesis.</text>
</comment>
<feature type="transmembrane region" description="Helical" evidence="13">
    <location>
        <begin position="95"/>
        <end position="118"/>
    </location>
</feature>
<dbReference type="EMBL" id="CACRSJ010000110">
    <property type="protein sequence ID" value="VYS70897.1"/>
    <property type="molecule type" value="Genomic_DNA"/>
</dbReference>
<dbReference type="GO" id="GO:0005789">
    <property type="term" value="C:endoplasmic reticulum membrane"/>
    <property type="evidence" value="ECO:0007669"/>
    <property type="project" value="UniProtKB-SubCell"/>
</dbReference>
<evidence type="ECO:0000256" key="3">
    <source>
        <dbReference type="ARBA" id="ARBA00007811"/>
    </source>
</evidence>
<feature type="transmembrane region" description="Helical" evidence="13">
    <location>
        <begin position="60"/>
        <end position="83"/>
    </location>
</feature>
<evidence type="ECO:0000256" key="9">
    <source>
        <dbReference type="ARBA" id="ARBA00023098"/>
    </source>
</evidence>
<dbReference type="ExpressionAtlas" id="A0A654GCZ6">
    <property type="expression patterns" value="baseline and differential"/>
</dbReference>
<dbReference type="AlphaFoldDB" id="A0A654GCZ6"/>
<gene>
    <name evidence="14" type="ORF">AN1_LOCUS26276</name>
</gene>
<feature type="transmembrane region" description="Helical" evidence="13">
    <location>
        <begin position="184"/>
        <end position="209"/>
    </location>
</feature>
<evidence type="ECO:0000256" key="2">
    <source>
        <dbReference type="ARBA" id="ARBA00005194"/>
    </source>
</evidence>
<evidence type="ECO:0000256" key="8">
    <source>
        <dbReference type="ARBA" id="ARBA00022989"/>
    </source>
</evidence>
<comment type="function">
    <text evidence="13">Catalyzes the third of the four reactions of the long-chain fatty acids elongation cycle. This endoplasmic reticulum-bound enzymatic process, allows the addition of two carbons to the chain of long- and very long-chain fatty acids/VLCFAs per cycle. This enzyme catalyzes the dehydration of the 3-hydroxyacyl-CoA intermediate into trans-2,3-enoyl-CoA, within each cycle of fatty acid elongation. Thereby, it participates to the production of VLCFAs of different chain lengths that are involved in multiple biological processes as precursors of membrane lipids and lipid mediators.</text>
</comment>
<comment type="subcellular location">
    <subcellularLocation>
        <location evidence="13">Endoplasmic reticulum membrane</location>
        <topology evidence="13">Multi-pass membrane protein</topology>
    </subcellularLocation>
    <subcellularLocation>
        <location evidence="1">Membrane</location>
        <topology evidence="1">Multi-pass membrane protein</topology>
    </subcellularLocation>
</comment>
<dbReference type="EC" id="4.2.1.134" evidence="4 13"/>
<evidence type="ECO:0000313" key="15">
    <source>
        <dbReference type="Proteomes" id="UP000426265"/>
    </source>
</evidence>
<keyword evidence="6 13" id="KW-0812">Transmembrane</keyword>
<evidence type="ECO:0000256" key="12">
    <source>
        <dbReference type="ARBA" id="ARBA00023239"/>
    </source>
</evidence>
<evidence type="ECO:0000256" key="10">
    <source>
        <dbReference type="ARBA" id="ARBA00023136"/>
    </source>
</evidence>
<evidence type="ECO:0000256" key="13">
    <source>
        <dbReference type="RuleBase" id="RU363109"/>
    </source>
</evidence>
<dbReference type="UniPathway" id="UPA00094"/>
<proteinExistence type="inferred from homology"/>
<comment type="catalytic activity">
    <reaction evidence="13">
        <text>a very-long-chain (3R)-3-hydroxyacyl-CoA = a very-long-chain (2E)-enoyl-CoA + H2O</text>
        <dbReference type="Rhea" id="RHEA:45812"/>
        <dbReference type="ChEBI" id="CHEBI:15377"/>
        <dbReference type="ChEBI" id="CHEBI:83728"/>
        <dbReference type="ChEBI" id="CHEBI:85440"/>
        <dbReference type="EC" id="4.2.1.134"/>
    </reaction>
</comment>
<dbReference type="InterPro" id="IPR007482">
    <property type="entry name" value="Tyr_Pase-like_PTPLA"/>
</dbReference>
<protein>
    <recommendedName>
        <fullName evidence="4 13">Very-long-chain (3R)-3-hydroxyacyl-CoA dehydratase</fullName>
        <ecNumber evidence="4 13">4.2.1.134</ecNumber>
    </recommendedName>
</protein>
<keyword evidence="8 13" id="KW-1133">Transmembrane helix</keyword>
<evidence type="ECO:0000313" key="14">
    <source>
        <dbReference type="EMBL" id="VYS70897.1"/>
    </source>
</evidence>
<keyword evidence="9 13" id="KW-0443">Lipid metabolism</keyword>
<dbReference type="GO" id="GO:0102158">
    <property type="term" value="F:very-long-chain (3R)-3-hydroxyacyl-CoA dehydratase activity"/>
    <property type="evidence" value="ECO:0007669"/>
    <property type="project" value="UniProtKB-EC"/>
</dbReference>
<comment type="caution">
    <text evidence="13">Lacks conserved residue(s) required for the propagation of feature annotation.</text>
</comment>
<dbReference type="PANTHER" id="PTHR11035:SF35">
    <property type="entry name" value="VERY-LONG-CHAIN (3R)-3-HYDROXYACYL-COA DEHYDRATASE"/>
    <property type="match status" value="1"/>
</dbReference>
<feature type="transmembrane region" description="Helical" evidence="13">
    <location>
        <begin position="229"/>
        <end position="249"/>
    </location>
</feature>
<dbReference type="PANTHER" id="PTHR11035">
    <property type="entry name" value="VERY-LONG-CHAIN (3R)-3-HYDROXYACYL-COA DEHYDRATASE"/>
    <property type="match status" value="1"/>
</dbReference>
<dbReference type="Pfam" id="PF04387">
    <property type="entry name" value="PTPLA"/>
    <property type="match status" value="1"/>
</dbReference>
<evidence type="ECO:0000256" key="4">
    <source>
        <dbReference type="ARBA" id="ARBA00013122"/>
    </source>
</evidence>
<keyword evidence="12 13" id="KW-0456">Lyase</keyword>
<keyword evidence="10 13" id="KW-0472">Membrane</keyword>
<keyword evidence="7 13" id="KW-0276">Fatty acid metabolism</keyword>
<accession>A0A654GCZ6</accession>
<reference evidence="14 15" key="1">
    <citation type="submission" date="2019-11" db="EMBL/GenBank/DDBJ databases">
        <authorList>
            <person name="Jiao W.-B."/>
            <person name="Schneeberger K."/>
        </authorList>
    </citation>
    <scope>NUCLEOTIDE SEQUENCE [LARGE SCALE GENOMIC DNA]</scope>
    <source>
        <strain evidence="15">cv. An-1</strain>
    </source>
</reference>
<evidence type="ECO:0000256" key="6">
    <source>
        <dbReference type="ARBA" id="ARBA00022692"/>
    </source>
</evidence>
<keyword evidence="11 13" id="KW-0275">Fatty acid biosynthesis</keyword>
<organism evidence="14 15">
    <name type="scientific">Arabidopsis thaliana</name>
    <name type="common">Mouse-ear cress</name>
    <dbReference type="NCBI Taxonomy" id="3702"/>
    <lineage>
        <taxon>Eukaryota</taxon>
        <taxon>Viridiplantae</taxon>
        <taxon>Streptophyta</taxon>
        <taxon>Embryophyta</taxon>
        <taxon>Tracheophyta</taxon>
        <taxon>Spermatophyta</taxon>
        <taxon>Magnoliopsida</taxon>
        <taxon>eudicotyledons</taxon>
        <taxon>Gunneridae</taxon>
        <taxon>Pentapetalae</taxon>
        <taxon>rosids</taxon>
        <taxon>malvids</taxon>
        <taxon>Brassicales</taxon>
        <taxon>Brassicaceae</taxon>
        <taxon>Camelineae</taxon>
        <taxon>Arabidopsis</taxon>
    </lineage>
</organism>
<evidence type="ECO:0000256" key="11">
    <source>
        <dbReference type="ARBA" id="ARBA00023160"/>
    </source>
</evidence>
<sequence>MATQSCYVTRNLKSAVKNAIQTKQPPTTTRAAVDPDSLTVDVAVCEVLSLQLQFSPSFCMVHQICVVVLRRAISLLIILNSFLSNKTIISAYASAGFLISLFQTAAILEVLHGAIGIVPSGFLSPLMQWSGRTHFILAIVGQIKEVQDSPWLSITLVAWCIGEMIRYPHYAFTCLGRCPYWLTYLRYTGFIVIYPTGLVGELLIMYKALPYVKERNLYANFFSVFPFSYYDFLWAVLLVYPFLWLKLYLQLFKQRKSKLGKSKKLHGKRKRM</sequence>
<name>A0A654GCZ6_ARATH</name>
<dbReference type="GO" id="GO:0006633">
    <property type="term" value="P:fatty acid biosynthetic process"/>
    <property type="evidence" value="ECO:0007669"/>
    <property type="project" value="UniProtKB-UniPathway"/>
</dbReference>
<keyword evidence="13" id="KW-0256">Endoplasmic reticulum</keyword>
<comment type="similarity">
    <text evidence="3 13">Belongs to the very long-chain fatty acids dehydratase HACD family.</text>
</comment>
<dbReference type="Proteomes" id="UP000426265">
    <property type="component" value="Unassembled WGS sequence"/>
</dbReference>